<proteinExistence type="predicted"/>
<evidence type="ECO:0000313" key="2">
    <source>
        <dbReference type="RefSeq" id="XP_022325226.1"/>
    </source>
</evidence>
<dbReference type="GO" id="GO:0009254">
    <property type="term" value="P:peptidoglycan turnover"/>
    <property type="evidence" value="ECO:0007669"/>
    <property type="project" value="InterPro"/>
</dbReference>
<dbReference type="RefSeq" id="XP_022325227.1">
    <property type="nucleotide sequence ID" value="XM_022469519.1"/>
</dbReference>
<keyword evidence="1" id="KW-1185">Reference proteome</keyword>
<gene>
    <name evidence="2 3" type="primary">LOC111125569</name>
</gene>
<dbReference type="Gene3D" id="3.30.420.40">
    <property type="match status" value="2"/>
</dbReference>
<dbReference type="Pfam" id="PF03702">
    <property type="entry name" value="AnmK"/>
    <property type="match status" value="1"/>
</dbReference>
<dbReference type="GeneID" id="111125569"/>
<sequence length="386" mass="42556">MTSYVGVGCMSGSSLDGLDLCCVEFTGDRDTDVWGYRILKALTIPYDADWTSRLAGARNLSGESLVRLHVEYGHLLGKLIKDFIDGYSLEVEFVASHGHTIFHQPDQNYTFQLGDGETVSRYLDCPFVCNFRNKDVAYGGQGAPFVPCGEKYLFRAYDICINLGGIANIGIRGQKGYDISPCNYVLNKLAACYNTSLAFDPDGRIASQGQVLDDVLKKLNSLPFYSKPPPKSLGAEWIEENVIPILDTKLYKIPDLMRTFVEHVSSKLTEACASARPPSEEETPARKMSILLTGGGAFNRTLVDTFKHKIEIIGMHLGSSDKETINFKEALVFAFLGLKCIFGECNIFRDVTGSESDSVSGSIHLPLSTTNDYCISYFQKKKSSIG</sequence>
<dbReference type="GO" id="GO:0016773">
    <property type="term" value="F:phosphotransferase activity, alcohol group as acceptor"/>
    <property type="evidence" value="ECO:0007669"/>
    <property type="project" value="InterPro"/>
</dbReference>
<accession>A0A8B8DAX4</accession>
<dbReference type="KEGG" id="cvn:111125569"/>
<dbReference type="PANTHER" id="PTHR30605:SF0">
    <property type="entry name" value="ANHYDRO-N-ACETYLMURAMIC ACID KINASE"/>
    <property type="match status" value="1"/>
</dbReference>
<evidence type="ECO:0000313" key="1">
    <source>
        <dbReference type="Proteomes" id="UP000694844"/>
    </source>
</evidence>
<dbReference type="AlphaFoldDB" id="A0A8B8DAX4"/>
<name>A0A8B8DAX4_CRAVI</name>
<protein>
    <submittedName>
        <fullName evidence="2 3">Uncharacterized protein LOC111125569</fullName>
    </submittedName>
</protein>
<dbReference type="GO" id="GO:0006040">
    <property type="term" value="P:amino sugar metabolic process"/>
    <property type="evidence" value="ECO:0007669"/>
    <property type="project" value="InterPro"/>
</dbReference>
<dbReference type="Proteomes" id="UP000694844">
    <property type="component" value="Chromosome 3"/>
</dbReference>
<evidence type="ECO:0000313" key="3">
    <source>
        <dbReference type="RefSeq" id="XP_022325227.1"/>
    </source>
</evidence>
<dbReference type="PANTHER" id="PTHR30605">
    <property type="entry name" value="ANHYDRO-N-ACETYLMURAMIC ACID KINASE"/>
    <property type="match status" value="1"/>
</dbReference>
<reference evidence="2 3" key="1">
    <citation type="submission" date="2025-04" db="UniProtKB">
        <authorList>
            <consortium name="RefSeq"/>
        </authorList>
    </citation>
    <scope>IDENTIFICATION</scope>
    <source>
        <tissue evidence="2 3">Whole sample</tissue>
    </source>
</reference>
<dbReference type="InterPro" id="IPR005338">
    <property type="entry name" value="Anhydro_N_Ac-Mur_kinase"/>
</dbReference>
<dbReference type="OrthoDB" id="5427593at2759"/>
<dbReference type="GO" id="GO:0005524">
    <property type="term" value="F:ATP binding"/>
    <property type="evidence" value="ECO:0007669"/>
    <property type="project" value="InterPro"/>
</dbReference>
<organism evidence="1 3">
    <name type="scientific">Crassostrea virginica</name>
    <name type="common">Eastern oyster</name>
    <dbReference type="NCBI Taxonomy" id="6565"/>
    <lineage>
        <taxon>Eukaryota</taxon>
        <taxon>Metazoa</taxon>
        <taxon>Spiralia</taxon>
        <taxon>Lophotrochozoa</taxon>
        <taxon>Mollusca</taxon>
        <taxon>Bivalvia</taxon>
        <taxon>Autobranchia</taxon>
        <taxon>Pteriomorphia</taxon>
        <taxon>Ostreida</taxon>
        <taxon>Ostreoidea</taxon>
        <taxon>Ostreidae</taxon>
        <taxon>Crassostrea</taxon>
    </lineage>
</organism>
<dbReference type="RefSeq" id="XP_022325226.1">
    <property type="nucleotide sequence ID" value="XM_022469518.1"/>
</dbReference>